<dbReference type="PRINTS" id="PR00039">
    <property type="entry name" value="HTHLYSR"/>
</dbReference>
<dbReference type="InterPro" id="IPR000847">
    <property type="entry name" value="LysR_HTH_N"/>
</dbReference>
<name>A0A2W2EDP0_9ACTN</name>
<organism evidence="6 7">
    <name type="scientific">Nonomuraea aridisoli</name>
    <dbReference type="NCBI Taxonomy" id="2070368"/>
    <lineage>
        <taxon>Bacteria</taxon>
        <taxon>Bacillati</taxon>
        <taxon>Actinomycetota</taxon>
        <taxon>Actinomycetes</taxon>
        <taxon>Streptosporangiales</taxon>
        <taxon>Streptosporangiaceae</taxon>
        <taxon>Nonomuraea</taxon>
    </lineage>
</organism>
<evidence type="ECO:0000259" key="5">
    <source>
        <dbReference type="PROSITE" id="PS50931"/>
    </source>
</evidence>
<proteinExistence type="inferred from homology"/>
<protein>
    <submittedName>
        <fullName evidence="6">LysR family transcriptional regulator</fullName>
    </submittedName>
</protein>
<dbReference type="SUPFAM" id="SSF46785">
    <property type="entry name" value="Winged helix' DNA-binding domain"/>
    <property type="match status" value="1"/>
</dbReference>
<dbReference type="Proteomes" id="UP000249304">
    <property type="component" value="Unassembled WGS sequence"/>
</dbReference>
<dbReference type="Pfam" id="PF03466">
    <property type="entry name" value="LysR_substrate"/>
    <property type="match status" value="1"/>
</dbReference>
<dbReference type="PANTHER" id="PTHR30346:SF28">
    <property type="entry name" value="HTH-TYPE TRANSCRIPTIONAL REGULATOR CYNR"/>
    <property type="match status" value="1"/>
</dbReference>
<dbReference type="PROSITE" id="PS50931">
    <property type="entry name" value="HTH_LYSR"/>
    <property type="match status" value="1"/>
</dbReference>
<keyword evidence="4" id="KW-0804">Transcription</keyword>
<sequence length="326" mass="35721">MRRRASRAWPGALAALRRAAAYLSGMPVDLRLMRYVIAVAEAGSFEAAAGRLHMTQPPLSRQIRDLERELGVALFHRRPTRLTEAGRVFVEEAREVLAGAEQAVERARNAAGAGRGAVRVGYTVTAAFDEMPKLFAAMRARHPGVRVEAREAWDAELTAAAMGGELDVLLGRHLDVPAAWPSAVLRSEEFMAVVGSGHRLAGRAEVSLRELRGETLRFFPRSYAPRYHDEVLAGVRGTGEEFEVWENPLPGLRNLAVSLSDGGFMVLPRSLCARLPGGIAFLPLLDRLPPIELRLSWAPDPSPAVTALIRTAHRLARRERWTAPPG</sequence>
<dbReference type="Pfam" id="PF00126">
    <property type="entry name" value="HTH_1"/>
    <property type="match status" value="1"/>
</dbReference>
<comment type="similarity">
    <text evidence="1">Belongs to the LysR transcriptional regulatory family.</text>
</comment>
<dbReference type="GO" id="GO:0032993">
    <property type="term" value="C:protein-DNA complex"/>
    <property type="evidence" value="ECO:0007669"/>
    <property type="project" value="TreeGrafter"/>
</dbReference>
<dbReference type="InterPro" id="IPR036388">
    <property type="entry name" value="WH-like_DNA-bd_sf"/>
</dbReference>
<evidence type="ECO:0000256" key="4">
    <source>
        <dbReference type="ARBA" id="ARBA00023163"/>
    </source>
</evidence>
<dbReference type="GO" id="GO:0003677">
    <property type="term" value="F:DNA binding"/>
    <property type="evidence" value="ECO:0007669"/>
    <property type="project" value="UniProtKB-KW"/>
</dbReference>
<keyword evidence="7" id="KW-1185">Reference proteome</keyword>
<evidence type="ECO:0000256" key="2">
    <source>
        <dbReference type="ARBA" id="ARBA00023015"/>
    </source>
</evidence>
<dbReference type="InterPro" id="IPR036390">
    <property type="entry name" value="WH_DNA-bd_sf"/>
</dbReference>
<dbReference type="Gene3D" id="1.10.10.10">
    <property type="entry name" value="Winged helix-like DNA-binding domain superfamily/Winged helix DNA-binding domain"/>
    <property type="match status" value="1"/>
</dbReference>
<accession>A0A2W2EDP0</accession>
<keyword evidence="2" id="KW-0805">Transcription regulation</keyword>
<dbReference type="InterPro" id="IPR005119">
    <property type="entry name" value="LysR_subst-bd"/>
</dbReference>
<evidence type="ECO:0000313" key="7">
    <source>
        <dbReference type="Proteomes" id="UP000249304"/>
    </source>
</evidence>
<dbReference type="SUPFAM" id="SSF53850">
    <property type="entry name" value="Periplasmic binding protein-like II"/>
    <property type="match status" value="1"/>
</dbReference>
<keyword evidence="3" id="KW-0238">DNA-binding</keyword>
<dbReference type="GO" id="GO:0003700">
    <property type="term" value="F:DNA-binding transcription factor activity"/>
    <property type="evidence" value="ECO:0007669"/>
    <property type="project" value="InterPro"/>
</dbReference>
<dbReference type="PANTHER" id="PTHR30346">
    <property type="entry name" value="TRANSCRIPTIONAL DUAL REGULATOR HCAR-RELATED"/>
    <property type="match status" value="1"/>
</dbReference>
<comment type="caution">
    <text evidence="6">The sequence shown here is derived from an EMBL/GenBank/DDBJ whole genome shotgun (WGS) entry which is preliminary data.</text>
</comment>
<gene>
    <name evidence="6" type="ORF">C1J01_25390</name>
</gene>
<reference evidence="6 7" key="1">
    <citation type="submission" date="2018-01" db="EMBL/GenBank/DDBJ databases">
        <title>Draft genome sequence of Nonomuraea sp. KC333.</title>
        <authorList>
            <person name="Sahin N."/>
            <person name="Saygin H."/>
            <person name="Ay H."/>
        </authorList>
    </citation>
    <scope>NUCLEOTIDE SEQUENCE [LARGE SCALE GENOMIC DNA]</scope>
    <source>
        <strain evidence="6 7">KC333</strain>
    </source>
</reference>
<evidence type="ECO:0000256" key="1">
    <source>
        <dbReference type="ARBA" id="ARBA00009437"/>
    </source>
</evidence>
<dbReference type="Gene3D" id="3.40.190.10">
    <property type="entry name" value="Periplasmic binding protein-like II"/>
    <property type="match status" value="2"/>
</dbReference>
<evidence type="ECO:0000313" key="6">
    <source>
        <dbReference type="EMBL" id="PZG14999.1"/>
    </source>
</evidence>
<evidence type="ECO:0000256" key="3">
    <source>
        <dbReference type="ARBA" id="ARBA00023125"/>
    </source>
</evidence>
<dbReference type="EMBL" id="POUD01000115">
    <property type="protein sequence ID" value="PZG14999.1"/>
    <property type="molecule type" value="Genomic_DNA"/>
</dbReference>
<dbReference type="AlphaFoldDB" id="A0A2W2EDP0"/>
<dbReference type="FunFam" id="1.10.10.10:FF:000001">
    <property type="entry name" value="LysR family transcriptional regulator"/>
    <property type="match status" value="1"/>
</dbReference>
<dbReference type="OrthoDB" id="3176554at2"/>
<dbReference type="CDD" id="cd08414">
    <property type="entry name" value="PBP2_LTTR_aromatics_like"/>
    <property type="match status" value="1"/>
</dbReference>
<feature type="domain" description="HTH lysR-type" evidence="5">
    <location>
        <begin position="28"/>
        <end position="83"/>
    </location>
</feature>